<dbReference type="GO" id="GO:0003682">
    <property type="term" value="F:chromatin binding"/>
    <property type="evidence" value="ECO:0007669"/>
    <property type="project" value="TreeGrafter"/>
</dbReference>
<dbReference type="GO" id="GO:0005634">
    <property type="term" value="C:nucleus"/>
    <property type="evidence" value="ECO:0007669"/>
    <property type="project" value="UniProtKB-SubCell"/>
</dbReference>
<evidence type="ECO:0000313" key="11">
    <source>
        <dbReference type="Proteomes" id="UP001163823"/>
    </source>
</evidence>
<dbReference type="GO" id="GO:0003689">
    <property type="term" value="F:DNA clamp loader activity"/>
    <property type="evidence" value="ECO:0007669"/>
    <property type="project" value="TreeGrafter"/>
</dbReference>
<reference evidence="10" key="1">
    <citation type="journal article" date="2023" name="Science">
        <title>Elucidation of the pathway for biosynthesis of saponin adjuvants from the soapbark tree.</title>
        <authorList>
            <person name="Reed J."/>
            <person name="Orme A."/>
            <person name="El-Demerdash A."/>
            <person name="Owen C."/>
            <person name="Martin L.B.B."/>
            <person name="Misra R.C."/>
            <person name="Kikuchi S."/>
            <person name="Rejzek M."/>
            <person name="Martin A.C."/>
            <person name="Harkess A."/>
            <person name="Leebens-Mack J."/>
            <person name="Louveau T."/>
            <person name="Stephenson M.J."/>
            <person name="Osbourn A."/>
        </authorList>
    </citation>
    <scope>NUCLEOTIDE SEQUENCE</scope>
    <source>
        <strain evidence="10">S10</strain>
    </source>
</reference>
<keyword evidence="5" id="KW-0067">ATP-binding</keyword>
<evidence type="ECO:0000256" key="4">
    <source>
        <dbReference type="ARBA" id="ARBA00022763"/>
    </source>
</evidence>
<evidence type="ECO:0000256" key="7">
    <source>
        <dbReference type="ARBA" id="ARBA00023306"/>
    </source>
</evidence>
<dbReference type="SUPFAM" id="SSF52540">
    <property type="entry name" value="P-loop containing nucleoside triphosphate hydrolases"/>
    <property type="match status" value="1"/>
</dbReference>
<evidence type="ECO:0000256" key="8">
    <source>
        <dbReference type="SAM" id="MobiDB-lite"/>
    </source>
</evidence>
<gene>
    <name evidence="10" type="ORF">O6P43_019749</name>
</gene>
<keyword evidence="3" id="KW-0547">Nucleotide-binding</keyword>
<evidence type="ECO:0000259" key="9">
    <source>
        <dbReference type="SMART" id="SM00382"/>
    </source>
</evidence>
<dbReference type="SMART" id="SM00382">
    <property type="entry name" value="AAA"/>
    <property type="match status" value="1"/>
</dbReference>
<feature type="region of interest" description="Disordered" evidence="8">
    <location>
        <begin position="521"/>
        <end position="545"/>
    </location>
</feature>
<dbReference type="Proteomes" id="UP001163823">
    <property type="component" value="Chromosome 8"/>
</dbReference>
<feature type="region of interest" description="Disordered" evidence="8">
    <location>
        <begin position="430"/>
        <end position="456"/>
    </location>
</feature>
<keyword evidence="4" id="KW-0227">DNA damage</keyword>
<sequence>MSNSVAGDDPVLGLSPGAVRPMGRRKGRRKLVQSTLFPHRPQERDCIGDQKDKKHLIEVEHGEDNEDCSGSQSKKRKLKGKASPQTKGPKKDDKDFREDEHREDIEDCSGSQGKKKNKPKGKASPQTKGPKKRDKRNSTPKKNVRGNGLQGACSGQISPDSIKIGDASPPVPDLRLEARLSAEENSRMFAGRKIHPFFSSLKAGKKIQDITEAEDSWYSVERKDREISCGPIHIFERTLDDATPLDWSNWTFFEDTINRHCSLDSSFSSVSEGSIEALNFDKHPSLLNPSNASIPQTGVSCSDHCLKQPQNLHVISPAISAVPDTEQVTCYQTHEVDLVADNGDLFSGQTGCLVKSDAEQQSRFLQERMMSNYHSCENEPEGSLWTYKYKPTKAMEVCGNDESVKFLSDWLHLWHERGFRSRKETTEKRCSLQEVDDGDSDDDYSSPHSDADSENIYEEDNLRNVLLLTGPIGSGKSAAVYACAQEQGFEVLELSASDCRNGTTVKQKFGEVFESRRLKRSLEHPKGSQNKKIMKLPPSLSNGEAGDELDDEMIELIALSDEEAPGKTTEASGRFVLKKNVITCDKGEVQRLILVEDVDILFPEDRGFVAAIHQIAETAKGPIILTSNSSSPVLPENLRRLHVCFSLPSSKELFCHLQMVCATERVNIQPHLLERFILSCHGDIRKTITLLQFWFQSKTFIQDSKVQGMYGSLPFDLEAGHQLLPKVIPWGFPSQLSDLIEKEIAKSVTMMEENSSFLDVVDEEFLHINEMQNDLYMHHNGPGNLEVKKIEMLKRNGSIHDCIELDTQFDTAPEFFNDSGTAVACSRRNVRRKLVVMSSDSEDEALDNGHPIDISKCSNAVSHEVNARFPSDFQNCSSSLSSKLLCSGLKEPDEKHCEYSETADDECLNETCKAFDISCVPESSFVPETEIENGTELLSKTISCGHLSGFLDDFSVNNELIPVAFSGWQPVTRVQETSDLVLNNCAEIPELSQGETIAFSECQPLTRVQETSDMVLNHCAEIPELSQGDTMQDFENEHVEATTRMYNVMDECSRVNFKLTSILVDGSSSSVESLETDMVQKTWKRLHDFRKDLRQFAAPEHLSALQILKHAHGMSNLISEADMLLSRCGQEIYDILKPPVISCDNAAFNLYNMQMMSTIAVHGFCFYAKRITALGSTMGCETNVDLALEMLASTTDVMALGKLSRHEMEKSWTPHAGKDIEMNQPTNDLPLSEIKPCVFNVIQSVVPARSFLAVKGIAFCEYLSSLRKISRSEASRLSKGIETTRKRRGRTARHYLSTGNLMLSPEDISLLCEFGFHEKISL</sequence>
<feature type="compositionally biased region" description="Basic residues" evidence="8">
    <location>
        <begin position="22"/>
        <end position="31"/>
    </location>
</feature>
<dbReference type="PANTHER" id="PTHR12172">
    <property type="entry name" value="CELL CYCLE CHECKPOINT PROTEIN RAD17"/>
    <property type="match status" value="1"/>
</dbReference>
<dbReference type="Gene3D" id="3.40.50.300">
    <property type="entry name" value="P-loop containing nucleotide triphosphate hydrolases"/>
    <property type="match status" value="1"/>
</dbReference>
<evidence type="ECO:0000256" key="3">
    <source>
        <dbReference type="ARBA" id="ARBA00022741"/>
    </source>
</evidence>
<feature type="domain" description="AAA+ ATPase" evidence="9">
    <location>
        <begin position="462"/>
        <end position="649"/>
    </location>
</feature>
<keyword evidence="6" id="KW-0539">Nucleus</keyword>
<dbReference type="FunFam" id="1.10.8.60:FF:000116">
    <property type="entry name" value="p-loop containing nucleoside triphosphate hydrolase superfamily protein"/>
    <property type="match status" value="1"/>
</dbReference>
<comment type="similarity">
    <text evidence="2">Belongs to the rad17/RAD24 family.</text>
</comment>
<feature type="compositionally biased region" description="Basic residues" evidence="8">
    <location>
        <begin position="129"/>
        <end position="144"/>
    </location>
</feature>
<organism evidence="10 11">
    <name type="scientific">Quillaja saponaria</name>
    <name type="common">Soap bark tree</name>
    <dbReference type="NCBI Taxonomy" id="32244"/>
    <lineage>
        <taxon>Eukaryota</taxon>
        <taxon>Viridiplantae</taxon>
        <taxon>Streptophyta</taxon>
        <taxon>Embryophyta</taxon>
        <taxon>Tracheophyta</taxon>
        <taxon>Spermatophyta</taxon>
        <taxon>Magnoliopsida</taxon>
        <taxon>eudicotyledons</taxon>
        <taxon>Gunneridae</taxon>
        <taxon>Pentapetalae</taxon>
        <taxon>rosids</taxon>
        <taxon>fabids</taxon>
        <taxon>Fabales</taxon>
        <taxon>Quillajaceae</taxon>
        <taxon>Quillaja</taxon>
    </lineage>
</organism>
<keyword evidence="11" id="KW-1185">Reference proteome</keyword>
<evidence type="ECO:0000256" key="1">
    <source>
        <dbReference type="ARBA" id="ARBA00004123"/>
    </source>
</evidence>
<dbReference type="InterPro" id="IPR003959">
    <property type="entry name" value="ATPase_AAA_core"/>
</dbReference>
<dbReference type="Gene3D" id="1.10.8.60">
    <property type="match status" value="1"/>
</dbReference>
<feature type="compositionally biased region" description="Basic and acidic residues" evidence="8">
    <location>
        <begin position="40"/>
        <end position="62"/>
    </location>
</feature>
<dbReference type="PANTHER" id="PTHR12172:SF1">
    <property type="entry name" value="P-LOOP CONTAINING NUCLEOSIDE TRIPHOSPHATE HYDROLASES SUPERFAMILY PROTEIN"/>
    <property type="match status" value="1"/>
</dbReference>
<comment type="caution">
    <text evidence="10">The sequence shown here is derived from an EMBL/GenBank/DDBJ whole genome shotgun (WGS) entry which is preliminary data.</text>
</comment>
<dbReference type="InterPro" id="IPR027417">
    <property type="entry name" value="P-loop_NTPase"/>
</dbReference>
<proteinExistence type="inferred from homology"/>
<dbReference type="Pfam" id="PF00004">
    <property type="entry name" value="AAA"/>
    <property type="match status" value="1"/>
</dbReference>
<keyword evidence="7" id="KW-0131">Cell cycle</keyword>
<evidence type="ECO:0000256" key="2">
    <source>
        <dbReference type="ARBA" id="ARBA00006168"/>
    </source>
</evidence>
<dbReference type="GO" id="GO:0016887">
    <property type="term" value="F:ATP hydrolysis activity"/>
    <property type="evidence" value="ECO:0007669"/>
    <property type="project" value="InterPro"/>
</dbReference>
<dbReference type="EMBL" id="JARAOO010000008">
    <property type="protein sequence ID" value="KAJ7959130.1"/>
    <property type="molecule type" value="Genomic_DNA"/>
</dbReference>
<evidence type="ECO:0000313" key="10">
    <source>
        <dbReference type="EMBL" id="KAJ7959130.1"/>
    </source>
</evidence>
<dbReference type="InterPro" id="IPR003593">
    <property type="entry name" value="AAA+_ATPase"/>
</dbReference>
<dbReference type="GO" id="GO:0033314">
    <property type="term" value="P:mitotic DNA replication checkpoint signaling"/>
    <property type="evidence" value="ECO:0007669"/>
    <property type="project" value="TreeGrafter"/>
</dbReference>
<evidence type="ECO:0000256" key="6">
    <source>
        <dbReference type="ARBA" id="ARBA00023242"/>
    </source>
</evidence>
<dbReference type="GO" id="GO:0000077">
    <property type="term" value="P:DNA damage checkpoint signaling"/>
    <property type="evidence" value="ECO:0007669"/>
    <property type="project" value="TreeGrafter"/>
</dbReference>
<dbReference type="KEGG" id="qsa:O6P43_019749"/>
<comment type="subcellular location">
    <subcellularLocation>
        <location evidence="1">Nucleus</location>
    </subcellularLocation>
</comment>
<feature type="compositionally biased region" description="Basic and acidic residues" evidence="8">
    <location>
        <begin position="89"/>
        <end position="104"/>
    </location>
</feature>
<accession>A0AAD7PLI7</accession>
<feature type="compositionally biased region" description="Acidic residues" evidence="8">
    <location>
        <begin position="434"/>
        <end position="444"/>
    </location>
</feature>
<dbReference type="GO" id="GO:0006281">
    <property type="term" value="P:DNA repair"/>
    <property type="evidence" value="ECO:0007669"/>
    <property type="project" value="InterPro"/>
</dbReference>
<name>A0AAD7PLI7_QUISA</name>
<dbReference type="InterPro" id="IPR004582">
    <property type="entry name" value="Checkpoint_prot_Rad17_Rad24"/>
</dbReference>
<dbReference type="GO" id="GO:0005524">
    <property type="term" value="F:ATP binding"/>
    <property type="evidence" value="ECO:0007669"/>
    <property type="project" value="UniProtKB-KW"/>
</dbReference>
<feature type="region of interest" description="Disordered" evidence="8">
    <location>
        <begin position="1"/>
        <end position="168"/>
    </location>
</feature>
<evidence type="ECO:0000256" key="5">
    <source>
        <dbReference type="ARBA" id="ARBA00022840"/>
    </source>
</evidence>
<protein>
    <submittedName>
        <fullName evidence="10">ATPase family AAA domain-containing protein 5</fullName>
    </submittedName>
</protein>